<dbReference type="NCBIfam" id="TIGR02889">
    <property type="entry name" value="spore_YpeB"/>
    <property type="match status" value="1"/>
</dbReference>
<organism evidence="4 5">
    <name type="scientific">Alteribacillus iranensis</name>
    <dbReference type="NCBI Taxonomy" id="930128"/>
    <lineage>
        <taxon>Bacteria</taxon>
        <taxon>Bacillati</taxon>
        <taxon>Bacillota</taxon>
        <taxon>Bacilli</taxon>
        <taxon>Bacillales</taxon>
        <taxon>Bacillaceae</taxon>
        <taxon>Alteribacillus</taxon>
    </lineage>
</organism>
<dbReference type="Pfam" id="PF03413">
    <property type="entry name" value="PepSY"/>
    <property type="match status" value="1"/>
</dbReference>
<evidence type="ECO:0000313" key="5">
    <source>
        <dbReference type="Proteomes" id="UP000199516"/>
    </source>
</evidence>
<dbReference type="Proteomes" id="UP000199516">
    <property type="component" value="Unassembled WGS sequence"/>
</dbReference>
<proteinExistence type="predicted"/>
<dbReference type="AlphaFoldDB" id="A0A1I1ZNZ5"/>
<dbReference type="EMBL" id="FONT01000001">
    <property type="protein sequence ID" value="SFE33544.1"/>
    <property type="molecule type" value="Genomic_DNA"/>
</dbReference>
<dbReference type="Pfam" id="PF14620">
    <property type="entry name" value="YPEB_PepSY1-2"/>
    <property type="match status" value="1"/>
</dbReference>
<keyword evidence="5" id="KW-1185">Reference proteome</keyword>
<evidence type="ECO:0000259" key="2">
    <source>
        <dbReference type="Pfam" id="PF14620"/>
    </source>
</evidence>
<dbReference type="InterPro" id="IPR014239">
    <property type="entry name" value="YpeB_PepSY1-2"/>
</dbReference>
<protein>
    <submittedName>
        <fullName evidence="4">Spore germination protein</fullName>
    </submittedName>
</protein>
<evidence type="ECO:0000259" key="3">
    <source>
        <dbReference type="Pfam" id="PF20769"/>
    </source>
</evidence>
<dbReference type="Pfam" id="PF20769">
    <property type="entry name" value="YPEB_N"/>
    <property type="match status" value="1"/>
</dbReference>
<name>A0A1I1ZNZ5_9BACI</name>
<sequence length="449" mass="51245">MLRWGIIGLLVAGLIGTGMWGMNQSNQKEALLVQNENNYQRAFHDLSFHLDQLEDEVGSTLAMNSKEQLSSSMADVWRVTSLAQSELGQLPLGMMALHKTEAFLHKIGDFSYKTTIRDLSDKPLTDEEYEKLKQFYKESGEIKHELRKLQASALKDHQKWMDAEEAMNANEEPMDNSIVNGFQMIDEKVKGYTETEFGPENEFAADLDEQIAKKVKGEEVSREEAAKIAKEFLGVPDSMEVQVEELDKGLKFKGYTLTIQEPEGEASIHMDMTKKGGHPLWFMQARPIDEANISLNEATNQAKEFLERNGFENMEVVNGKQYDTIGSFQFVPVENGVRIYPDTVYIDVALDDGEIVNYKGAEYITNHKKRQEFKPKLRSEEAMDKVNPEVEVMEEHLALIKNNDDEEVLCYEFYGTIENDTYQIYINAENGDEEYVGKLDNAEPVYDTM</sequence>
<feature type="domain" description="Sporulation protein YpeB N-terminal" evidence="3">
    <location>
        <begin position="27"/>
        <end position="162"/>
    </location>
</feature>
<gene>
    <name evidence="4" type="ORF">SAMN05192532_101366</name>
</gene>
<dbReference type="InterPro" id="IPR048402">
    <property type="entry name" value="YpeB_N"/>
</dbReference>
<reference evidence="4 5" key="1">
    <citation type="submission" date="2016-10" db="EMBL/GenBank/DDBJ databases">
        <authorList>
            <person name="de Groot N.N."/>
        </authorList>
    </citation>
    <scope>NUCLEOTIDE SEQUENCE [LARGE SCALE GENOMIC DNA]</scope>
    <source>
        <strain evidence="4 5">DSM 23995</strain>
    </source>
</reference>
<dbReference type="OrthoDB" id="2372097at2"/>
<feature type="domain" description="PepSY" evidence="1">
    <location>
        <begin position="379"/>
        <end position="432"/>
    </location>
</feature>
<evidence type="ECO:0000259" key="1">
    <source>
        <dbReference type="Pfam" id="PF03413"/>
    </source>
</evidence>
<dbReference type="RefSeq" id="WP_091656572.1">
    <property type="nucleotide sequence ID" value="NZ_FONT01000001.1"/>
</dbReference>
<dbReference type="STRING" id="930128.SAMN05192532_101366"/>
<feature type="domain" description="Sporulation protein YpeB PepSY1 and PepSY2" evidence="2">
    <location>
        <begin position="180"/>
        <end position="371"/>
    </location>
</feature>
<dbReference type="GO" id="GO:0009847">
    <property type="term" value="P:spore germination"/>
    <property type="evidence" value="ECO:0007669"/>
    <property type="project" value="InterPro"/>
</dbReference>
<dbReference type="InterPro" id="IPR025711">
    <property type="entry name" value="PepSY"/>
</dbReference>
<accession>A0A1I1ZNZ5</accession>
<evidence type="ECO:0000313" key="4">
    <source>
        <dbReference type="EMBL" id="SFE33544.1"/>
    </source>
</evidence>